<reference evidence="11 12" key="1">
    <citation type="submission" date="2024-01" db="EMBL/GenBank/DDBJ databases">
        <authorList>
            <consortium name="Genoscope - CEA"/>
            <person name="William W."/>
        </authorList>
    </citation>
    <scope>NUCLEOTIDE SEQUENCE [LARGE SCALE GENOMIC DNA]</scope>
    <source>
        <strain evidence="11 12">29B2s-10</strain>
    </source>
</reference>
<feature type="compositionally biased region" description="Polar residues" evidence="7">
    <location>
        <begin position="92"/>
        <end position="127"/>
    </location>
</feature>
<evidence type="ECO:0000256" key="3">
    <source>
        <dbReference type="ARBA" id="ARBA00022692"/>
    </source>
</evidence>
<evidence type="ECO:0000256" key="5">
    <source>
        <dbReference type="ARBA" id="ARBA00023136"/>
    </source>
</evidence>
<dbReference type="Proteomes" id="UP001497600">
    <property type="component" value="Chromosome E"/>
</dbReference>
<feature type="region of interest" description="Disordered" evidence="7">
    <location>
        <begin position="1"/>
        <end position="259"/>
    </location>
</feature>
<feature type="compositionally biased region" description="Low complexity" evidence="7">
    <location>
        <begin position="65"/>
        <end position="85"/>
    </location>
</feature>
<evidence type="ECO:0000256" key="2">
    <source>
        <dbReference type="ARBA" id="ARBA00019535"/>
    </source>
</evidence>
<feature type="transmembrane region" description="Helical" evidence="8">
    <location>
        <begin position="950"/>
        <end position="969"/>
    </location>
</feature>
<feature type="compositionally biased region" description="Low complexity" evidence="7">
    <location>
        <begin position="282"/>
        <end position="295"/>
    </location>
</feature>
<evidence type="ECO:0000259" key="10">
    <source>
        <dbReference type="Pfam" id="PF12821"/>
    </source>
</evidence>
<comment type="subcellular location">
    <subcellularLocation>
        <location evidence="1">Membrane</location>
        <topology evidence="1">Multi-pass membrane protein</topology>
    </subcellularLocation>
</comment>
<keyword evidence="12" id="KW-1185">Reference proteome</keyword>
<dbReference type="Pfam" id="PF12821">
    <property type="entry name" value="ThrE_2"/>
    <property type="match status" value="1"/>
</dbReference>
<feature type="transmembrane region" description="Helical" evidence="8">
    <location>
        <begin position="820"/>
        <end position="840"/>
    </location>
</feature>
<organism evidence="11 12">
    <name type="scientific">[Candida] anglica</name>
    <dbReference type="NCBI Taxonomy" id="148631"/>
    <lineage>
        <taxon>Eukaryota</taxon>
        <taxon>Fungi</taxon>
        <taxon>Dikarya</taxon>
        <taxon>Ascomycota</taxon>
        <taxon>Saccharomycotina</taxon>
        <taxon>Pichiomycetes</taxon>
        <taxon>Debaryomycetaceae</taxon>
        <taxon>Kurtzmaniella</taxon>
    </lineage>
</organism>
<feature type="compositionally biased region" description="Polar residues" evidence="7">
    <location>
        <begin position="11"/>
        <end position="20"/>
    </location>
</feature>
<feature type="transmembrane region" description="Helical" evidence="8">
    <location>
        <begin position="1035"/>
        <end position="1054"/>
    </location>
</feature>
<evidence type="ECO:0000256" key="1">
    <source>
        <dbReference type="ARBA" id="ARBA00004141"/>
    </source>
</evidence>
<keyword evidence="4 8" id="KW-1133">Transmembrane helix</keyword>
<dbReference type="PANTHER" id="PTHR31082:SF4">
    <property type="entry name" value="PHEROMONE-REGULATED MEMBRANE PROTEIN 10"/>
    <property type="match status" value="1"/>
</dbReference>
<evidence type="ECO:0000313" key="12">
    <source>
        <dbReference type="Proteomes" id="UP001497600"/>
    </source>
</evidence>
<feature type="transmembrane region" description="Helical" evidence="8">
    <location>
        <begin position="860"/>
        <end position="883"/>
    </location>
</feature>
<feature type="domain" description="Threonine/serine exporter-like N-terminal" evidence="9">
    <location>
        <begin position="636"/>
        <end position="879"/>
    </location>
</feature>
<feature type="transmembrane region" description="Helical" evidence="8">
    <location>
        <begin position="926"/>
        <end position="943"/>
    </location>
</feature>
<feature type="transmembrane region" description="Helical" evidence="8">
    <location>
        <begin position="769"/>
        <end position="786"/>
    </location>
</feature>
<feature type="compositionally biased region" description="Acidic residues" evidence="7">
    <location>
        <begin position="459"/>
        <end position="468"/>
    </location>
</feature>
<evidence type="ECO:0000256" key="6">
    <source>
        <dbReference type="ARBA" id="ARBA00034125"/>
    </source>
</evidence>
<dbReference type="EMBL" id="OZ004257">
    <property type="protein sequence ID" value="CAK7907369.1"/>
    <property type="molecule type" value="Genomic_DNA"/>
</dbReference>
<feature type="region of interest" description="Disordered" evidence="7">
    <location>
        <begin position="394"/>
        <end position="468"/>
    </location>
</feature>
<evidence type="ECO:0000256" key="8">
    <source>
        <dbReference type="SAM" id="Phobius"/>
    </source>
</evidence>
<dbReference type="Pfam" id="PF06738">
    <property type="entry name" value="ThrE"/>
    <property type="match status" value="1"/>
</dbReference>
<dbReference type="PANTHER" id="PTHR31082">
    <property type="entry name" value="PHEROMONE-REGULATED MEMBRANE PROTEIN 10"/>
    <property type="match status" value="1"/>
</dbReference>
<name>A0ABP0ECE4_9ASCO</name>
<evidence type="ECO:0000313" key="11">
    <source>
        <dbReference type="EMBL" id="CAK7907369.1"/>
    </source>
</evidence>
<proteinExistence type="inferred from homology"/>
<keyword evidence="3 8" id="KW-0812">Transmembrane</keyword>
<dbReference type="InterPro" id="IPR024528">
    <property type="entry name" value="ThrE_2"/>
</dbReference>
<sequence length="1063" mass="114301">MSSSSDDERPNFQSKINFANFNVGARKQPKPNAKNNLAKAAKKQLGGVAGKSSKKGARFPESYQRHSMISQSSSRQSGESSTASSSDEDDVGSSNRSFEANRSFGNSSPSQYGGKSRGGTNLPSFDFNNVVRGQLMEGEGEDDDDDMGDEGEEENQLDPRFYETDSSDDESALGVGAQMAPSTSRKSSIRSKSSLGHNRATYPDDSPDSRGSVNHFGGAADAGGVFESPLHPDMYPDEHDIVDQDATSLVSGGSQERPTGLKSILRKMSLVDSHPSDEYSMGASSGHSSGQPSRSDTFLGRVLSFSQDHGLGGGGLVPGGSRSERYPNRLQHIDEESEIGLDPEDPNYEDTIELKKMDFAKLSEEAHNLIAGHVPEMTVNRAGEQHGVDLLAETEGVGPVEGASSSTDSVREEKKSTNQLQGPGENPVDTSNGAEPQDDSHHSSFLAPNPDLYLRGEGQADDPDDYMMLDEDMGDGYVAPPKKVHAGVLSSLLKLYANPQEAKSSSTFGTSAATTLADDFDQEESVHHSHKPDFGKLKTGFKKLGKGKRGHQYKSSTDEGVRFPDGDVESISSTASHYIGEDAQNLPSFQNAKPRAPKRVTVKATKLAAKKLKGQKKFDQQLRITVHIADILQRQRFILRMCKALMLYGAPTHRLEEYMTMTSRVLEIDGQFIYFPGCMIVSFGDAATRTSEVHLVRCAQGLNLSKLSDTHKIYKSVIHDLTGVEAAAVKLEDLLSKKNLYNPWLCVFFYGLGSSMVTPFAFGGGWLDIPVSFAVGLCVGYLQFFVSSMSNLYSSVFEVTASIVVSFISRGIGSIHGGKIFCFSAIAQGSLALILPGYIILCGSLELQSRNIVAGSVRMFYAIIYSLFLGFGITLGAALYGWVDKNSISESTCPADHGIDARFRILFVPMFSLALGLINQARWRQVPVMIIIASVGYIGTYFAGKHFSSVTEFTAAIGAFIVGILGNMYSRIWKGMAVSAMLPAIFVQVPSGIASQSSLLTGIDTANQITNGSTKTVDAASSAGSLSFGAAMVEVSIGISVGLFAAALVVYPFGKKRTGLFTL</sequence>
<feature type="compositionally biased region" description="Basic and acidic residues" evidence="7">
    <location>
        <begin position="1"/>
        <end position="10"/>
    </location>
</feature>
<evidence type="ECO:0000256" key="7">
    <source>
        <dbReference type="SAM" id="MobiDB-lite"/>
    </source>
</evidence>
<feature type="region of interest" description="Disordered" evidence="7">
    <location>
        <begin position="273"/>
        <end position="297"/>
    </location>
</feature>
<feature type="transmembrane region" description="Helical" evidence="8">
    <location>
        <begin position="903"/>
        <end position="920"/>
    </location>
</feature>
<feature type="compositionally biased region" description="Acidic residues" evidence="7">
    <location>
        <begin position="138"/>
        <end position="156"/>
    </location>
</feature>
<dbReference type="InterPro" id="IPR010619">
    <property type="entry name" value="ThrE-like_N"/>
</dbReference>
<gene>
    <name evidence="11" type="ORF">CAAN4_E05160</name>
</gene>
<accession>A0ABP0ECE4</accession>
<evidence type="ECO:0000259" key="9">
    <source>
        <dbReference type="Pfam" id="PF06738"/>
    </source>
</evidence>
<dbReference type="InterPro" id="IPR051361">
    <property type="entry name" value="ThrE/Ser_Exporter"/>
</dbReference>
<comment type="similarity">
    <text evidence="6">Belongs to the ThrE exporter (TC 2.A.79) family.</text>
</comment>
<feature type="transmembrane region" description="Helical" evidence="8">
    <location>
        <begin position="792"/>
        <end position="808"/>
    </location>
</feature>
<feature type="compositionally biased region" description="Low complexity" evidence="7">
    <location>
        <begin position="182"/>
        <end position="194"/>
    </location>
</feature>
<evidence type="ECO:0000256" key="4">
    <source>
        <dbReference type="ARBA" id="ARBA00022989"/>
    </source>
</evidence>
<protein>
    <recommendedName>
        <fullName evidence="2">Pheromone-regulated membrane protein 10</fullName>
    </recommendedName>
</protein>
<feature type="domain" description="Threonine/Serine exporter ThrE" evidence="10">
    <location>
        <begin position="905"/>
        <end position="1035"/>
    </location>
</feature>
<feature type="compositionally biased region" description="Polar residues" evidence="7">
    <location>
        <begin position="245"/>
        <end position="257"/>
    </location>
</feature>
<feature type="compositionally biased region" description="Low complexity" evidence="7">
    <location>
        <begin position="30"/>
        <end position="46"/>
    </location>
</feature>
<keyword evidence="5 8" id="KW-0472">Membrane</keyword>